<evidence type="ECO:0000256" key="2">
    <source>
        <dbReference type="SAM" id="MobiDB-lite"/>
    </source>
</evidence>
<dbReference type="AlphaFoldDB" id="A0A9W6D373"/>
<proteinExistence type="predicted"/>
<dbReference type="Gene3D" id="3.40.50.10610">
    <property type="entry name" value="ABC-type transport auxiliary lipoprotein component"/>
    <property type="match status" value="1"/>
</dbReference>
<evidence type="ECO:0008006" key="6">
    <source>
        <dbReference type="Google" id="ProtNLM"/>
    </source>
</evidence>
<organism evidence="4 5">
    <name type="scientific">Desulforhabdus amnigena</name>
    <dbReference type="NCBI Taxonomy" id="40218"/>
    <lineage>
        <taxon>Bacteria</taxon>
        <taxon>Pseudomonadati</taxon>
        <taxon>Thermodesulfobacteriota</taxon>
        <taxon>Syntrophobacteria</taxon>
        <taxon>Syntrophobacterales</taxon>
        <taxon>Syntrophobacteraceae</taxon>
        <taxon>Desulforhabdus</taxon>
    </lineage>
</organism>
<dbReference type="EMBL" id="BSDR01000001">
    <property type="protein sequence ID" value="GLI34074.1"/>
    <property type="molecule type" value="Genomic_DNA"/>
</dbReference>
<feature type="region of interest" description="Disordered" evidence="2">
    <location>
        <begin position="160"/>
        <end position="179"/>
    </location>
</feature>
<gene>
    <name evidence="4" type="ORF">DAMNIGENAA_15070</name>
</gene>
<keyword evidence="1 3" id="KW-0732">Signal</keyword>
<accession>A0A9W6D373</accession>
<comment type="caution">
    <text evidence="4">The sequence shown here is derived from an EMBL/GenBank/DDBJ whole genome shotgun (WGS) entry which is preliminary data.</text>
</comment>
<name>A0A9W6D373_9BACT</name>
<reference evidence="4" key="1">
    <citation type="submission" date="2022-12" db="EMBL/GenBank/DDBJ databases">
        <title>Reference genome sequencing for broad-spectrum identification of bacterial and archaeal isolates by mass spectrometry.</title>
        <authorList>
            <person name="Sekiguchi Y."/>
            <person name="Tourlousse D.M."/>
        </authorList>
    </citation>
    <scope>NUCLEOTIDE SEQUENCE</scope>
    <source>
        <strain evidence="4">ASRB1</strain>
    </source>
</reference>
<protein>
    <recommendedName>
        <fullName evidence="6">VCBS repeat-containing protein</fullName>
    </recommendedName>
</protein>
<evidence type="ECO:0000256" key="3">
    <source>
        <dbReference type="SAM" id="SignalP"/>
    </source>
</evidence>
<feature type="compositionally biased region" description="Polar residues" evidence="2">
    <location>
        <begin position="160"/>
        <end position="172"/>
    </location>
</feature>
<feature type="chain" id="PRO_5040883693" description="VCBS repeat-containing protein" evidence="3">
    <location>
        <begin position="26"/>
        <end position="579"/>
    </location>
</feature>
<dbReference type="InterPro" id="IPR013517">
    <property type="entry name" value="FG-GAP"/>
</dbReference>
<dbReference type="Pfam" id="PF13517">
    <property type="entry name" value="FG-GAP_3"/>
    <property type="match status" value="1"/>
</dbReference>
<evidence type="ECO:0000256" key="1">
    <source>
        <dbReference type="ARBA" id="ARBA00022729"/>
    </source>
</evidence>
<evidence type="ECO:0000313" key="5">
    <source>
        <dbReference type="Proteomes" id="UP001144372"/>
    </source>
</evidence>
<dbReference type="Proteomes" id="UP001144372">
    <property type="component" value="Unassembled WGS sequence"/>
</dbReference>
<keyword evidence="5" id="KW-1185">Reference proteome</keyword>
<dbReference type="SUPFAM" id="SSF69318">
    <property type="entry name" value="Integrin alpha N-terminal domain"/>
    <property type="match status" value="2"/>
</dbReference>
<evidence type="ECO:0000313" key="4">
    <source>
        <dbReference type="EMBL" id="GLI34074.1"/>
    </source>
</evidence>
<dbReference type="RefSeq" id="WP_281793343.1">
    <property type="nucleotide sequence ID" value="NZ_BSDR01000001.1"/>
</dbReference>
<feature type="signal peptide" evidence="3">
    <location>
        <begin position="1"/>
        <end position="25"/>
    </location>
</feature>
<dbReference type="InterPro" id="IPR028994">
    <property type="entry name" value="Integrin_alpha_N"/>
</dbReference>
<sequence length="579" mass="63581">MLHRKFFCKWIILALLLSGASGAGAAEDSQSPVKVAILPFSMHAPSDLAYLQDGIRDMLASRLAWQGKVQVVDRAATTQALHGSKADLSLGEAVKIGSSLKADYVLFGSITAVGQSVSIDAKMAPVSGTGEPLPLYAQTRTLDDVVPQINQFAQQINQKVFSRTTESPQASEADTEESMANRNPELLVPGTMQSGDKISYLNPNFIEVTPESSLRQSGIWRSQTFKGGIVGMDIGDLDGDGVVEVVTVTANELTVYRRQAQGMKTIARFNGDNVDRFLWVSLVDTDRDGKDEIYVTNLRKFIKTRPGGSENIYGADSKEELASFGFTFIDGKLQPSFKNAPYFLNGVELPKRGKVLLGQAKGSVTEGPFRGDIYEMQMRAGDLAALVPANLPSRCNVFNFARADINGDHSDETILIDSSNEMLILNSSGDQIWKGDRLFGATTNYFEAKVEDRRYNSVDVYAIPSPILITDLNKDGIPEIVVNRSRDILAKFLPNSMKYFDKSEIVSLSWDQLGLVENWKTRDISGMVTAIRIADMNHDGNTELVGSLVLAKDFLKLWESKSTLFSYDLNVSPQNPAKQ</sequence>